<protein>
    <submittedName>
        <fullName evidence="2">Cupin domain-containing protein</fullName>
    </submittedName>
</protein>
<dbReference type="EMBL" id="CP091139">
    <property type="protein sequence ID" value="UUT35970.1"/>
    <property type="molecule type" value="Genomic_DNA"/>
</dbReference>
<dbReference type="Pfam" id="PF05899">
    <property type="entry name" value="Cupin_3"/>
    <property type="match status" value="1"/>
</dbReference>
<reference evidence="2" key="1">
    <citation type="submission" date="2022-01" db="EMBL/GenBank/DDBJ databases">
        <title>Microbacterium eymi and Microbacterium rhizovicinus sp. nov., isolated from the rhizospheric soil of Elymus tsukushiensis, a plant native to the Dokdo Islands, Republic of Korea.</title>
        <authorList>
            <person name="Hwang Y.J."/>
        </authorList>
    </citation>
    <scope>NUCLEOTIDE SEQUENCE</scope>
    <source>
        <strain evidence="2">KUDC0405</strain>
    </source>
</reference>
<organism evidence="2 3">
    <name type="scientific">Microbacterium elymi</name>
    <dbReference type="NCBI Taxonomy" id="2909587"/>
    <lineage>
        <taxon>Bacteria</taxon>
        <taxon>Bacillati</taxon>
        <taxon>Actinomycetota</taxon>
        <taxon>Actinomycetes</taxon>
        <taxon>Micrococcales</taxon>
        <taxon>Microbacteriaceae</taxon>
        <taxon>Microbacterium</taxon>
    </lineage>
</organism>
<proteinExistence type="predicted"/>
<accession>A0ABY5NLD7</accession>
<feature type="domain" description="(S)-ureidoglycine aminohydrolase cupin" evidence="1">
    <location>
        <begin position="41"/>
        <end position="113"/>
    </location>
</feature>
<dbReference type="RefSeq" id="WP_259612618.1">
    <property type="nucleotide sequence ID" value="NZ_CP091139.2"/>
</dbReference>
<sequence length="115" mass="12260">MTRMDAGAAAVAASLEIPDEPVPADRVRAGSPRTGFLDLDETEGRAIGVWEHTPGVSTDVEADEVFVVVAGAGLIEFTRPALPPVELRPGVIVRLAAGMHTVWTVRETLRKVYIA</sequence>
<dbReference type="Gene3D" id="2.60.120.10">
    <property type="entry name" value="Jelly Rolls"/>
    <property type="match status" value="1"/>
</dbReference>
<dbReference type="SUPFAM" id="SSF51182">
    <property type="entry name" value="RmlC-like cupins"/>
    <property type="match status" value="1"/>
</dbReference>
<keyword evidence="3" id="KW-1185">Reference proteome</keyword>
<evidence type="ECO:0000313" key="3">
    <source>
        <dbReference type="Proteomes" id="UP001054811"/>
    </source>
</evidence>
<dbReference type="Proteomes" id="UP001054811">
    <property type="component" value="Chromosome"/>
</dbReference>
<evidence type="ECO:0000259" key="1">
    <source>
        <dbReference type="Pfam" id="PF05899"/>
    </source>
</evidence>
<evidence type="ECO:0000313" key="2">
    <source>
        <dbReference type="EMBL" id="UUT35970.1"/>
    </source>
</evidence>
<dbReference type="InterPro" id="IPR014710">
    <property type="entry name" value="RmlC-like_jellyroll"/>
</dbReference>
<dbReference type="InterPro" id="IPR008579">
    <property type="entry name" value="UGlyAH_Cupin_dom"/>
</dbReference>
<dbReference type="InterPro" id="IPR011051">
    <property type="entry name" value="RmlC_Cupin_sf"/>
</dbReference>
<name>A0ABY5NLD7_9MICO</name>
<gene>
    <name evidence="2" type="ORF">L2X98_22910</name>
</gene>